<dbReference type="OMA" id="QHCISKA"/>
<dbReference type="InterPro" id="IPR001299">
    <property type="entry name" value="Ependymin"/>
</dbReference>
<keyword evidence="3" id="KW-1185">Reference proteome</keyword>
<reference evidence="2 3" key="1">
    <citation type="journal article" date="2019" name="Sci. Rep.">
        <title>Nanopore sequencing improves the draft genome of the human pathogenic amoeba Naegleria fowleri.</title>
        <authorList>
            <person name="Liechti N."/>
            <person name="Schurch N."/>
            <person name="Bruggmann R."/>
            <person name="Wittwer M."/>
        </authorList>
    </citation>
    <scope>NUCLEOTIDE SEQUENCE [LARGE SCALE GENOMIC DNA]</scope>
    <source>
        <strain evidence="2 3">ATCC 30894</strain>
    </source>
</reference>
<dbReference type="OrthoDB" id="10248751at2759"/>
<protein>
    <submittedName>
        <fullName evidence="2">Uncharacterized protein</fullName>
    </submittedName>
</protein>
<dbReference type="AlphaFoldDB" id="A0A6A5BZJ4"/>
<gene>
    <name evidence="2" type="ORF">FDP41_002148</name>
</gene>
<organism evidence="2 3">
    <name type="scientific">Naegleria fowleri</name>
    <name type="common">Brain eating amoeba</name>
    <dbReference type="NCBI Taxonomy" id="5763"/>
    <lineage>
        <taxon>Eukaryota</taxon>
        <taxon>Discoba</taxon>
        <taxon>Heterolobosea</taxon>
        <taxon>Tetramitia</taxon>
        <taxon>Eutetramitia</taxon>
        <taxon>Vahlkampfiidae</taxon>
        <taxon>Naegleria</taxon>
    </lineage>
</organism>
<dbReference type="GO" id="GO:0005509">
    <property type="term" value="F:calcium ion binding"/>
    <property type="evidence" value="ECO:0007669"/>
    <property type="project" value="InterPro"/>
</dbReference>
<dbReference type="Pfam" id="PF00811">
    <property type="entry name" value="Ependymin"/>
    <property type="match status" value="1"/>
</dbReference>
<dbReference type="GO" id="GO:0007160">
    <property type="term" value="P:cell-matrix adhesion"/>
    <property type="evidence" value="ECO:0007669"/>
    <property type="project" value="InterPro"/>
</dbReference>
<accession>A0A6A5BZJ4</accession>
<feature type="chain" id="PRO_5025596773" evidence="1">
    <location>
        <begin position="20"/>
        <end position="212"/>
    </location>
</feature>
<dbReference type="EMBL" id="VFQX01000028">
    <property type="protein sequence ID" value="KAF0979078.1"/>
    <property type="molecule type" value="Genomic_DNA"/>
</dbReference>
<dbReference type="VEuPathDB" id="AmoebaDB:FDP41_002148"/>
<dbReference type="VEuPathDB" id="AmoebaDB:NfTy_034660"/>
<evidence type="ECO:0000313" key="2">
    <source>
        <dbReference type="EMBL" id="KAF0979078.1"/>
    </source>
</evidence>
<evidence type="ECO:0000256" key="1">
    <source>
        <dbReference type="SAM" id="SignalP"/>
    </source>
</evidence>
<dbReference type="RefSeq" id="XP_044563791.1">
    <property type="nucleotide sequence ID" value="XM_044705311.1"/>
</dbReference>
<dbReference type="GeneID" id="68109366"/>
<dbReference type="Proteomes" id="UP000444721">
    <property type="component" value="Unassembled WGS sequence"/>
</dbReference>
<dbReference type="VEuPathDB" id="AmoebaDB:NF0093310"/>
<feature type="signal peptide" evidence="1">
    <location>
        <begin position="1"/>
        <end position="19"/>
    </location>
</feature>
<keyword evidence="1" id="KW-0732">Signal</keyword>
<dbReference type="GO" id="GO:0005764">
    <property type="term" value="C:lysosome"/>
    <property type="evidence" value="ECO:0007669"/>
    <property type="project" value="TreeGrafter"/>
</dbReference>
<dbReference type="PANTHER" id="PTHR10697">
    <property type="entry name" value="MAMMALIAN EPENDYMIN-RELATED PROTEIN 1"/>
    <property type="match status" value="1"/>
</dbReference>
<evidence type="ECO:0000313" key="3">
    <source>
        <dbReference type="Proteomes" id="UP000444721"/>
    </source>
</evidence>
<comment type="caution">
    <text evidence="2">The sequence shown here is derived from an EMBL/GenBank/DDBJ whole genome shotgun (WGS) entry which is preliminary data.</text>
</comment>
<dbReference type="PANTHER" id="PTHR10697:SF1">
    <property type="entry name" value="MAMMALIAN EPENDYMIN-RELATED PROTEIN 1"/>
    <property type="match status" value="1"/>
</dbReference>
<dbReference type="GO" id="GO:0005576">
    <property type="term" value="C:extracellular region"/>
    <property type="evidence" value="ECO:0007669"/>
    <property type="project" value="InterPro"/>
</dbReference>
<name>A0A6A5BZJ4_NAEFO</name>
<sequence>MRFVTSLVILALIASVAYAQTQHCISKAFITSSVVVDASKAFDDIERVWYDATTNKQRTDIEAFTPVRRSVSLYFRHDLQKGYEYNKITGECKSFPIGGTLQPFCLAQNAVLNGTVTIGGSLKCTVWNENIRGFNVRLVLAPNPSFGIPVNVITKGGRVGTAFQEFFNFQAYSTLQDQSVFDIPTSCNRATRSAAEVSELALDVMERHTWLN</sequence>
<proteinExistence type="predicted"/>